<dbReference type="EC" id="3.1.-.-" evidence="5"/>
<keyword evidence="2 5" id="KW-0690">Ribosome biogenesis</keyword>
<dbReference type="Pfam" id="PF03652">
    <property type="entry name" value="RuvX"/>
    <property type="match status" value="1"/>
</dbReference>
<dbReference type="PANTHER" id="PTHR33317">
    <property type="entry name" value="POLYNUCLEOTIDYL TRANSFERASE, RIBONUCLEASE H-LIKE SUPERFAMILY PROTEIN"/>
    <property type="match status" value="1"/>
</dbReference>
<dbReference type="RefSeq" id="WP_347162700.1">
    <property type="nucleotide sequence ID" value="NZ_JBDLOB010000002.1"/>
</dbReference>
<gene>
    <name evidence="7" type="primary">ruvX</name>
    <name evidence="7" type="ORF">ABFV72_05250</name>
</gene>
<comment type="subcellular location">
    <subcellularLocation>
        <location evidence="5">Cytoplasm</location>
    </subcellularLocation>
</comment>
<keyword evidence="8" id="KW-1185">Reference proteome</keyword>
<dbReference type="NCBIfam" id="TIGR00250">
    <property type="entry name" value="RNAse_H_YqgF"/>
    <property type="match status" value="1"/>
</dbReference>
<accession>A0ABV0D421</accession>
<dbReference type="SMART" id="SM00732">
    <property type="entry name" value="YqgFc"/>
    <property type="match status" value="1"/>
</dbReference>
<dbReference type="PANTHER" id="PTHR33317:SF4">
    <property type="entry name" value="POLYNUCLEOTIDYL TRANSFERASE, RIBONUCLEASE H-LIKE SUPERFAMILY PROTEIN"/>
    <property type="match status" value="1"/>
</dbReference>
<dbReference type="EMBL" id="JBDLOB010000002">
    <property type="protein sequence ID" value="MEN8625410.1"/>
    <property type="molecule type" value="Genomic_DNA"/>
</dbReference>
<dbReference type="HAMAP" id="MF_00651">
    <property type="entry name" value="Nuclease_YqgF"/>
    <property type="match status" value="1"/>
</dbReference>
<protein>
    <recommendedName>
        <fullName evidence="5">Putative pre-16S rRNA nuclease</fullName>
        <ecNumber evidence="5">3.1.-.-</ecNumber>
    </recommendedName>
</protein>
<organism evidence="7 8">
    <name type="scientific">Psychrobacter proteolyticus</name>
    <dbReference type="NCBI Taxonomy" id="147825"/>
    <lineage>
        <taxon>Bacteria</taxon>
        <taxon>Pseudomonadati</taxon>
        <taxon>Pseudomonadota</taxon>
        <taxon>Gammaproteobacteria</taxon>
        <taxon>Moraxellales</taxon>
        <taxon>Moraxellaceae</taxon>
        <taxon>Psychrobacter</taxon>
    </lineage>
</organism>
<comment type="caution">
    <text evidence="7">The sequence shown here is derived from an EMBL/GenBank/DDBJ whole genome shotgun (WGS) entry which is preliminary data.</text>
</comment>
<feature type="domain" description="YqgF/RNase H-like" evidence="6">
    <location>
        <begin position="43"/>
        <end position="148"/>
    </location>
</feature>
<sequence>MVDSTFTASSTDAIDNDIDIGVDTLDKDSNIIAETIEPEVKPHLILALDYGVKKMGMALGNTITQTARAFDILAMNNGQPDWDNLIGIIKVWGVAQVVVGLPLNMDGTSSMLSKRAHKFARRLAHRVMEQHLPVTVSLCDERLTSIEAREIAWDNGWIKNERDPIDDISACILMSTYFADPNSSIAIDAIKAE</sequence>
<evidence type="ECO:0000256" key="3">
    <source>
        <dbReference type="ARBA" id="ARBA00022722"/>
    </source>
</evidence>
<proteinExistence type="inferred from homology"/>
<dbReference type="CDD" id="cd16964">
    <property type="entry name" value="YqgF"/>
    <property type="match status" value="1"/>
</dbReference>
<evidence type="ECO:0000256" key="4">
    <source>
        <dbReference type="ARBA" id="ARBA00022801"/>
    </source>
</evidence>
<keyword evidence="1 5" id="KW-0963">Cytoplasm</keyword>
<evidence type="ECO:0000313" key="8">
    <source>
        <dbReference type="Proteomes" id="UP001414441"/>
    </source>
</evidence>
<keyword evidence="4 5" id="KW-0378">Hydrolase</keyword>
<name>A0ABV0D421_9GAMM</name>
<dbReference type="InterPro" id="IPR005227">
    <property type="entry name" value="YqgF"/>
</dbReference>
<comment type="function">
    <text evidence="5">Could be a nuclease involved in processing of the 5'-end of pre-16S rRNA.</text>
</comment>
<reference evidence="7 8" key="1">
    <citation type="submission" date="2024-05" db="EMBL/GenBank/DDBJ databases">
        <title>Genome sequencing of Marine Estuary Bacteria, Pseudoalteromonas distincta strain FA, Psychrobacter proteolyticus strain EA, and Shewanella baltica strain CA.</title>
        <authorList>
            <person name="Dieffenbach S.A."/>
            <person name="Maclea K.S."/>
        </authorList>
    </citation>
    <scope>NUCLEOTIDE SEQUENCE [LARGE SCALE GENOMIC DNA]</scope>
    <source>
        <strain evidence="7 8">EA</strain>
    </source>
</reference>
<evidence type="ECO:0000256" key="1">
    <source>
        <dbReference type="ARBA" id="ARBA00022490"/>
    </source>
</evidence>
<dbReference type="InterPro" id="IPR006641">
    <property type="entry name" value="YqgF/RNaseH-like_dom"/>
</dbReference>
<dbReference type="Proteomes" id="UP001414441">
    <property type="component" value="Unassembled WGS sequence"/>
</dbReference>
<comment type="similarity">
    <text evidence="5">Belongs to the YqgF HJR family.</text>
</comment>
<evidence type="ECO:0000313" key="7">
    <source>
        <dbReference type="EMBL" id="MEN8625410.1"/>
    </source>
</evidence>
<dbReference type="Gene3D" id="3.30.420.140">
    <property type="entry name" value="YqgF/RNase H-like domain"/>
    <property type="match status" value="1"/>
</dbReference>
<keyword evidence="3 5" id="KW-0540">Nuclease</keyword>
<evidence type="ECO:0000259" key="6">
    <source>
        <dbReference type="SMART" id="SM00732"/>
    </source>
</evidence>
<evidence type="ECO:0000256" key="5">
    <source>
        <dbReference type="HAMAP-Rule" id="MF_00651"/>
    </source>
</evidence>
<dbReference type="SUPFAM" id="SSF53098">
    <property type="entry name" value="Ribonuclease H-like"/>
    <property type="match status" value="1"/>
</dbReference>
<dbReference type="InterPro" id="IPR012337">
    <property type="entry name" value="RNaseH-like_sf"/>
</dbReference>
<evidence type="ECO:0000256" key="2">
    <source>
        <dbReference type="ARBA" id="ARBA00022517"/>
    </source>
</evidence>
<dbReference type="InterPro" id="IPR037027">
    <property type="entry name" value="YqgF/RNaseH-like_dom_sf"/>
</dbReference>